<comment type="caution">
    <text evidence="2">The sequence shown here is derived from an EMBL/GenBank/DDBJ whole genome shotgun (WGS) entry which is preliminary data.</text>
</comment>
<feature type="compositionally biased region" description="Basic and acidic residues" evidence="1">
    <location>
        <begin position="1"/>
        <end position="24"/>
    </location>
</feature>
<keyword evidence="3" id="KW-1185">Reference proteome</keyword>
<organism evidence="2 3">
    <name type="scientific">Streptomyces chilikensis</name>
    <dbReference type="NCBI Taxonomy" id="1194079"/>
    <lineage>
        <taxon>Bacteria</taxon>
        <taxon>Bacillati</taxon>
        <taxon>Actinomycetota</taxon>
        <taxon>Actinomycetes</taxon>
        <taxon>Kitasatosporales</taxon>
        <taxon>Streptomycetaceae</taxon>
        <taxon>Streptomyces</taxon>
    </lineage>
</organism>
<name>A0ABV3EN68_9ACTN</name>
<evidence type="ECO:0000313" key="3">
    <source>
        <dbReference type="Proteomes" id="UP001551584"/>
    </source>
</evidence>
<sequence length="47" mass="4891">MREPRAGEASSDGHRVAERRDGERGALVLAPAGDMPEVPGASRPAHA</sequence>
<dbReference type="Proteomes" id="UP001551584">
    <property type="component" value="Unassembled WGS sequence"/>
</dbReference>
<evidence type="ECO:0000313" key="2">
    <source>
        <dbReference type="EMBL" id="MEU9577650.1"/>
    </source>
</evidence>
<evidence type="ECO:0000256" key="1">
    <source>
        <dbReference type="SAM" id="MobiDB-lite"/>
    </source>
</evidence>
<gene>
    <name evidence="2" type="ORF">AB0D95_10345</name>
</gene>
<protein>
    <submittedName>
        <fullName evidence="2">Uncharacterized protein</fullName>
    </submittedName>
</protein>
<reference evidence="2 3" key="1">
    <citation type="submission" date="2024-06" db="EMBL/GenBank/DDBJ databases">
        <title>The Natural Products Discovery Center: Release of the First 8490 Sequenced Strains for Exploring Actinobacteria Biosynthetic Diversity.</title>
        <authorList>
            <person name="Kalkreuter E."/>
            <person name="Kautsar S.A."/>
            <person name="Yang D."/>
            <person name="Bader C.D."/>
            <person name="Teijaro C.N."/>
            <person name="Fluegel L."/>
            <person name="Davis C.M."/>
            <person name="Simpson J.R."/>
            <person name="Lauterbach L."/>
            <person name="Steele A.D."/>
            <person name="Gui C."/>
            <person name="Meng S."/>
            <person name="Li G."/>
            <person name="Viehrig K."/>
            <person name="Ye F."/>
            <person name="Su P."/>
            <person name="Kiefer A.F."/>
            <person name="Nichols A."/>
            <person name="Cepeda A.J."/>
            <person name="Yan W."/>
            <person name="Fan B."/>
            <person name="Jiang Y."/>
            <person name="Adhikari A."/>
            <person name="Zheng C.-J."/>
            <person name="Schuster L."/>
            <person name="Cowan T.M."/>
            <person name="Smanski M.J."/>
            <person name="Chevrette M.G."/>
            <person name="De Carvalho L.P.S."/>
            <person name="Shen B."/>
        </authorList>
    </citation>
    <scope>NUCLEOTIDE SEQUENCE [LARGE SCALE GENOMIC DNA]</scope>
    <source>
        <strain evidence="2 3">NPDC048117</strain>
    </source>
</reference>
<dbReference type="RefSeq" id="WP_359270984.1">
    <property type="nucleotide sequence ID" value="NZ_JBEZNA010000017.1"/>
</dbReference>
<dbReference type="EMBL" id="JBEZNA010000017">
    <property type="protein sequence ID" value="MEU9577650.1"/>
    <property type="molecule type" value="Genomic_DNA"/>
</dbReference>
<proteinExistence type="predicted"/>
<accession>A0ABV3EN68</accession>
<feature type="region of interest" description="Disordered" evidence="1">
    <location>
        <begin position="1"/>
        <end position="47"/>
    </location>
</feature>